<name>A0A0V0Q8E8_PSEPJ</name>
<dbReference type="Pfam" id="PF07885">
    <property type="entry name" value="Ion_trans_2"/>
    <property type="match status" value="1"/>
</dbReference>
<keyword evidence="3" id="KW-0812">Transmembrane</keyword>
<dbReference type="PANTHER" id="PTHR45689">
    <property type="entry name" value="I[[H]] CHANNEL, ISOFORM E"/>
    <property type="match status" value="1"/>
</dbReference>
<feature type="region of interest" description="Disordered" evidence="2">
    <location>
        <begin position="552"/>
        <end position="573"/>
    </location>
</feature>
<proteinExistence type="predicted"/>
<feature type="domain" description="Cyclic nucleotide-binding" evidence="4">
    <location>
        <begin position="222"/>
        <end position="348"/>
    </location>
</feature>
<dbReference type="GO" id="GO:0003254">
    <property type="term" value="P:regulation of membrane depolarization"/>
    <property type="evidence" value="ECO:0007669"/>
    <property type="project" value="TreeGrafter"/>
</dbReference>
<dbReference type="InterPro" id="IPR013099">
    <property type="entry name" value="K_chnl_dom"/>
</dbReference>
<dbReference type="InParanoid" id="A0A0V0Q8E8"/>
<evidence type="ECO:0000256" key="2">
    <source>
        <dbReference type="SAM" id="MobiDB-lite"/>
    </source>
</evidence>
<dbReference type="PROSITE" id="PS50042">
    <property type="entry name" value="CNMP_BINDING_3"/>
    <property type="match status" value="1"/>
</dbReference>
<dbReference type="OrthoDB" id="290889at2759"/>
<gene>
    <name evidence="5" type="ORF">PPERSA_12388</name>
</gene>
<dbReference type="SMART" id="SM00100">
    <property type="entry name" value="cNMP"/>
    <property type="match status" value="1"/>
</dbReference>
<protein>
    <submittedName>
        <fullName evidence="5">Cyclic nucleotide-binding protein</fullName>
    </submittedName>
</protein>
<evidence type="ECO:0000259" key="4">
    <source>
        <dbReference type="PROSITE" id="PS50042"/>
    </source>
</evidence>
<keyword evidence="6" id="KW-1185">Reference proteome</keyword>
<accession>A0A0V0Q8E8</accession>
<evidence type="ECO:0000256" key="1">
    <source>
        <dbReference type="SAM" id="Coils"/>
    </source>
</evidence>
<keyword evidence="3" id="KW-1133">Transmembrane helix</keyword>
<dbReference type="GO" id="GO:0098855">
    <property type="term" value="C:HCN channel complex"/>
    <property type="evidence" value="ECO:0007669"/>
    <property type="project" value="TreeGrafter"/>
</dbReference>
<dbReference type="GO" id="GO:0005249">
    <property type="term" value="F:voltage-gated potassium channel activity"/>
    <property type="evidence" value="ECO:0007669"/>
    <property type="project" value="TreeGrafter"/>
</dbReference>
<feature type="compositionally biased region" description="Low complexity" evidence="2">
    <location>
        <begin position="552"/>
        <end position="568"/>
    </location>
</feature>
<dbReference type="PANTHER" id="PTHR45689:SF5">
    <property type="entry name" value="I[[H]] CHANNEL, ISOFORM E"/>
    <property type="match status" value="1"/>
</dbReference>
<dbReference type="GO" id="GO:0035725">
    <property type="term" value="P:sodium ion transmembrane transport"/>
    <property type="evidence" value="ECO:0007669"/>
    <property type="project" value="TreeGrafter"/>
</dbReference>
<keyword evidence="1" id="KW-0175">Coiled coil</keyword>
<sequence length="1379" mass="162097">MNKQMNKINNQIIKQMRMIIKQCEELINLRNEKKAAYDLFKLILIILFVAHFTGCFFYMIGSLEIQYGKSNTWLNYYELQDQPWSDQYFVSLYWAVITMITVGYGDITPKTTIERQFMILTTLISCGVFAYSVNSVGNIIQAMSIRDTEFRDKMSLLTTYMRQRGMDKELQMRVKNYFEYMHEENMNEYEDAENILSTLCVSMKQDVQQNIYYREIKKFKIFYQNFTKEFLKKLSTKMEEIWMGPEEIIYEQGQQQNNIYIIQKGEIEIGIQSKKFKQSYTQTSSQINLLHKGEIFGQEEFFKSNQITYFFNHINNFTYIDSKAKSNAKTNNVVLLMRLNKSDFLEIIKDFDLDFEKYSVMKDQLVYDNSTSKYNELNVKCYSCQSPYHQFYECRYVKFVPNKQKILYRHKKLGLNQDRYSTSTRVDMRYLALKDYQYTKQQAFKFMFQNFDPSEFNEVMQNYDIQEDNLENIQNQNKLEISDFNSVNSPGKVNIQFSKNNGIQTKQRAKSSFFQEKDFKCQMSVKNQRFSQINNLQSNILQQDIRDNLIQSDSFSSSSSNSHSSNSQKSDDINQQVQNNKIEKQKSDVQIIQKNDQQIHAFQEDIGNQNDSQENIQIQKQLSPKQIVQFSSPNEGYFQQVTDNNEKSSESILSSISQQINQQDENENFRNNIQSIQELDNEDDEEQKSHKEIQNQQNQIQEQIMNKQSLQSSIISSNVQEKNQEMKIKGGQIQEATKKLNQQQKKNLQISEINLNLSISQDINQKGEELISELYKSQNSKEKIRQAKKNSLIRKRNKQKTVESLDFSPRCKKYLQQASLQEIDSTQKKKIDAPLIQKGESLLSQNSKNNENNLIEFDSSQQNEQNIIGEQNSNRMKRNNCLDKNNNNSDQDIAVGINENIQTPIEMKQNDATIFLKRGSSYKNSYINQSHSSLQFIKQKPKKLSESFDNDELKQAELSLEIKDMVSPLKKDQINSKFMQFQFLDEVNDISPIQRNDIYSFNGAYQQVEQNAYVNLNGKNNTNKENKGGNLNIQTNFSQLAHRPKNFSQDFTVRTENSSSIHSQPEFLKKKNLKSRFNTTNNPSQYSPDYQQMQGIQFGENQQMVNPALHQFYLQSQSSTRRGSLQVKLSQDPRLMQRMSLGVQNNDIYGQNFNNQNINVFNNTKYGSSQYINSRQSIYPTVQNSKRNSFFIPNQFNNNNQPNIYSNFSSFNQNQIQNNNYPNINYNNQNLSNVNLAPAYGLVSNYSNDNNLSSENRLEQKDLDFDDDVQLKYYIQTQKIQIWSICENFDTYKEYKVYYPKQNISQILKILEKKREKKDSSSPQRSIKKKYTKFMRQLTKNSNPSPLKRFRRQTQEGVFCEDNSNSKILDRQSSSKIFN</sequence>
<dbReference type="InterPro" id="IPR018490">
    <property type="entry name" value="cNMP-bd_dom_sf"/>
</dbReference>
<dbReference type="EMBL" id="LDAU01000246">
    <property type="protein sequence ID" value="KRW98431.1"/>
    <property type="molecule type" value="Genomic_DNA"/>
</dbReference>
<evidence type="ECO:0000313" key="6">
    <source>
        <dbReference type="Proteomes" id="UP000054937"/>
    </source>
</evidence>
<feature type="coiled-coil region" evidence="1">
    <location>
        <begin position="676"/>
        <end position="753"/>
    </location>
</feature>
<feature type="transmembrane region" description="Helical" evidence="3">
    <location>
        <begin position="117"/>
        <end position="134"/>
    </location>
</feature>
<evidence type="ECO:0000256" key="3">
    <source>
        <dbReference type="SAM" id="Phobius"/>
    </source>
</evidence>
<organism evidence="5 6">
    <name type="scientific">Pseudocohnilembus persalinus</name>
    <name type="common">Ciliate</name>
    <dbReference type="NCBI Taxonomy" id="266149"/>
    <lineage>
        <taxon>Eukaryota</taxon>
        <taxon>Sar</taxon>
        <taxon>Alveolata</taxon>
        <taxon>Ciliophora</taxon>
        <taxon>Intramacronucleata</taxon>
        <taxon>Oligohymenophorea</taxon>
        <taxon>Scuticociliatia</taxon>
        <taxon>Philasterida</taxon>
        <taxon>Pseudocohnilembidae</taxon>
        <taxon>Pseudocohnilembus</taxon>
    </lineage>
</organism>
<dbReference type="InterPro" id="IPR051413">
    <property type="entry name" value="K/Na_HCN_channel"/>
</dbReference>
<dbReference type="Gene3D" id="1.10.287.630">
    <property type="entry name" value="Helix hairpin bin"/>
    <property type="match status" value="1"/>
</dbReference>
<dbReference type="SUPFAM" id="SSF51206">
    <property type="entry name" value="cAMP-binding domain-like"/>
    <property type="match status" value="1"/>
</dbReference>
<feature type="region of interest" description="Disordered" evidence="2">
    <location>
        <begin position="1056"/>
        <end position="1076"/>
    </location>
</feature>
<dbReference type="Gene3D" id="1.10.287.70">
    <property type="match status" value="1"/>
</dbReference>
<feature type="region of interest" description="Disordered" evidence="2">
    <location>
        <begin position="1338"/>
        <end position="1358"/>
    </location>
</feature>
<dbReference type="CDD" id="cd00038">
    <property type="entry name" value="CAP_ED"/>
    <property type="match status" value="1"/>
</dbReference>
<evidence type="ECO:0000313" key="5">
    <source>
        <dbReference type="EMBL" id="KRW98431.1"/>
    </source>
</evidence>
<dbReference type="SUPFAM" id="SSF81324">
    <property type="entry name" value="Voltage-gated potassium channels"/>
    <property type="match status" value="1"/>
</dbReference>
<keyword evidence="3" id="KW-0472">Membrane</keyword>
<dbReference type="Proteomes" id="UP000054937">
    <property type="component" value="Unassembled WGS sequence"/>
</dbReference>
<reference evidence="5 6" key="1">
    <citation type="journal article" date="2015" name="Sci. Rep.">
        <title>Genome of the facultative scuticociliatosis pathogen Pseudocohnilembus persalinus provides insight into its virulence through horizontal gene transfer.</title>
        <authorList>
            <person name="Xiong J."/>
            <person name="Wang G."/>
            <person name="Cheng J."/>
            <person name="Tian M."/>
            <person name="Pan X."/>
            <person name="Warren A."/>
            <person name="Jiang C."/>
            <person name="Yuan D."/>
            <person name="Miao W."/>
        </authorList>
    </citation>
    <scope>NUCLEOTIDE SEQUENCE [LARGE SCALE GENOMIC DNA]</scope>
    <source>
        <strain evidence="5">36N120E</strain>
    </source>
</reference>
<feature type="transmembrane region" description="Helical" evidence="3">
    <location>
        <begin position="39"/>
        <end position="60"/>
    </location>
</feature>
<dbReference type="InterPro" id="IPR014710">
    <property type="entry name" value="RmlC-like_jellyroll"/>
</dbReference>
<dbReference type="Gene3D" id="2.60.120.10">
    <property type="entry name" value="Jelly Rolls"/>
    <property type="match status" value="1"/>
</dbReference>
<feature type="transmembrane region" description="Helical" evidence="3">
    <location>
        <begin position="88"/>
        <end position="105"/>
    </location>
</feature>
<dbReference type="InterPro" id="IPR000595">
    <property type="entry name" value="cNMP-bd_dom"/>
</dbReference>
<comment type="caution">
    <text evidence="5">The sequence shown here is derived from an EMBL/GenBank/DDBJ whole genome shotgun (WGS) entry which is preliminary data.</text>
</comment>